<dbReference type="Proteomes" id="UP000464378">
    <property type="component" value="Chromosome"/>
</dbReference>
<proteinExistence type="predicted"/>
<dbReference type="KEGG" id="tim:GMBLW1_38090"/>
<dbReference type="InParanoid" id="A0A6C2YVA9"/>
<evidence type="ECO:0000313" key="2">
    <source>
        <dbReference type="Proteomes" id="UP000464378"/>
    </source>
</evidence>
<dbReference type="AlphaFoldDB" id="A0A6C2YVA9"/>
<name>A0A6C2YVA9_9BACT</name>
<sequence>MTWIIRILTAASLGTLLAAGWFLAQPAPTRTLEILNPHIELGEVPSDQPQLVVFRIRNSGSAPKRVVNFPSTCNFTCCYRSVLDGPQIIPPHSELEYVVEVKPRGANPFQVDTLLVLEDIGTRPEHVHIEGIGIDPNKPFDIPLKP</sequence>
<reference evidence="1" key="1">
    <citation type="submission" date="2019-04" db="EMBL/GenBank/DDBJ databases">
        <authorList>
            <consortium name="Science for Life Laboratories"/>
        </authorList>
    </citation>
    <scope>NUCLEOTIDE SEQUENCE</scope>
    <source>
        <strain evidence="1">MBLW1</strain>
    </source>
</reference>
<dbReference type="EMBL" id="LR586016">
    <property type="protein sequence ID" value="VIP05384.1"/>
    <property type="molecule type" value="Genomic_DNA"/>
</dbReference>
<protein>
    <recommendedName>
        <fullName evidence="3">DUF1573 domain-containing protein</fullName>
    </recommendedName>
</protein>
<accession>A0A6C2YVA9</accession>
<keyword evidence="2" id="KW-1185">Reference proteome</keyword>
<dbReference type="EMBL" id="LR593887">
    <property type="protein sequence ID" value="VTS08124.1"/>
    <property type="molecule type" value="Genomic_DNA"/>
</dbReference>
<gene>
    <name evidence="1" type="ORF">GMBLW1_38090</name>
</gene>
<organism evidence="1">
    <name type="scientific">Tuwongella immobilis</name>
    <dbReference type="NCBI Taxonomy" id="692036"/>
    <lineage>
        <taxon>Bacteria</taxon>
        <taxon>Pseudomonadati</taxon>
        <taxon>Planctomycetota</taxon>
        <taxon>Planctomycetia</taxon>
        <taxon>Gemmatales</taxon>
        <taxon>Gemmataceae</taxon>
        <taxon>Tuwongella</taxon>
    </lineage>
</organism>
<dbReference type="RefSeq" id="WP_162660465.1">
    <property type="nucleotide sequence ID" value="NZ_LR593887.1"/>
</dbReference>
<evidence type="ECO:0008006" key="3">
    <source>
        <dbReference type="Google" id="ProtNLM"/>
    </source>
</evidence>
<evidence type="ECO:0000313" key="1">
    <source>
        <dbReference type="EMBL" id="VIP05384.1"/>
    </source>
</evidence>